<dbReference type="Pfam" id="PF00126">
    <property type="entry name" value="HTH_1"/>
    <property type="match status" value="1"/>
</dbReference>
<dbReference type="GO" id="GO:0003700">
    <property type="term" value="F:DNA-binding transcription factor activity"/>
    <property type="evidence" value="ECO:0007669"/>
    <property type="project" value="InterPro"/>
</dbReference>
<evidence type="ECO:0000256" key="3">
    <source>
        <dbReference type="ARBA" id="ARBA00023125"/>
    </source>
</evidence>
<dbReference type="Gene3D" id="1.10.10.10">
    <property type="entry name" value="Winged helix-like DNA-binding domain superfamily/Winged helix DNA-binding domain"/>
    <property type="match status" value="1"/>
</dbReference>
<dbReference type="CDD" id="cd08422">
    <property type="entry name" value="PBP2_CrgA_like"/>
    <property type="match status" value="1"/>
</dbReference>
<evidence type="ECO:0000313" key="7">
    <source>
        <dbReference type="Proteomes" id="UP000298438"/>
    </source>
</evidence>
<dbReference type="PANTHER" id="PTHR30537">
    <property type="entry name" value="HTH-TYPE TRANSCRIPTIONAL REGULATOR"/>
    <property type="match status" value="1"/>
</dbReference>
<dbReference type="InterPro" id="IPR036390">
    <property type="entry name" value="WH_DNA-bd_sf"/>
</dbReference>
<evidence type="ECO:0000259" key="5">
    <source>
        <dbReference type="PROSITE" id="PS50931"/>
    </source>
</evidence>
<gene>
    <name evidence="6" type="ORF">E4L96_09245</name>
</gene>
<comment type="similarity">
    <text evidence="1">Belongs to the LysR transcriptional regulatory family.</text>
</comment>
<keyword evidence="3" id="KW-0238">DNA-binding</keyword>
<dbReference type="InterPro" id="IPR000847">
    <property type="entry name" value="LysR_HTH_N"/>
</dbReference>
<proteinExistence type="inferred from homology"/>
<dbReference type="InterPro" id="IPR005119">
    <property type="entry name" value="LysR_subst-bd"/>
</dbReference>
<dbReference type="SUPFAM" id="SSF46785">
    <property type="entry name" value="Winged helix' DNA-binding domain"/>
    <property type="match status" value="1"/>
</dbReference>
<dbReference type="AlphaFoldDB" id="A0A4Y9SJQ1"/>
<evidence type="ECO:0000256" key="1">
    <source>
        <dbReference type="ARBA" id="ARBA00009437"/>
    </source>
</evidence>
<evidence type="ECO:0000256" key="2">
    <source>
        <dbReference type="ARBA" id="ARBA00023015"/>
    </source>
</evidence>
<dbReference type="RefSeq" id="WP_135206927.1">
    <property type="nucleotide sequence ID" value="NZ_SPVF01000122.1"/>
</dbReference>
<keyword evidence="7" id="KW-1185">Reference proteome</keyword>
<dbReference type="GO" id="GO:0006351">
    <property type="term" value="P:DNA-templated transcription"/>
    <property type="evidence" value="ECO:0007669"/>
    <property type="project" value="TreeGrafter"/>
</dbReference>
<dbReference type="Gene3D" id="3.40.190.290">
    <property type="match status" value="1"/>
</dbReference>
<comment type="caution">
    <text evidence="6">The sequence shown here is derived from an EMBL/GenBank/DDBJ whole genome shotgun (WGS) entry which is preliminary data.</text>
</comment>
<evidence type="ECO:0000256" key="4">
    <source>
        <dbReference type="ARBA" id="ARBA00023163"/>
    </source>
</evidence>
<dbReference type="SUPFAM" id="SSF53850">
    <property type="entry name" value="Periplasmic binding protein-like II"/>
    <property type="match status" value="1"/>
</dbReference>
<dbReference type="OrthoDB" id="9786526at2"/>
<reference evidence="6 7" key="1">
    <citation type="submission" date="2019-03" db="EMBL/GenBank/DDBJ databases">
        <title>Draft Genome Sequence of Massilia arenosa sp. nov., a Novel Massilia Species Isolated from a Sandy-loam Maize Soil.</title>
        <authorList>
            <person name="Raths R."/>
            <person name="Peta V."/>
            <person name="Bucking H."/>
        </authorList>
    </citation>
    <scope>NUCLEOTIDE SEQUENCE [LARGE SCALE GENOMIC DNA]</scope>
    <source>
        <strain evidence="6 7">MC02</strain>
    </source>
</reference>
<dbReference type="InterPro" id="IPR036388">
    <property type="entry name" value="WH-like_DNA-bd_sf"/>
</dbReference>
<dbReference type="Pfam" id="PF03466">
    <property type="entry name" value="LysR_substrate"/>
    <property type="match status" value="1"/>
</dbReference>
<dbReference type="FunFam" id="1.10.10.10:FF:000001">
    <property type="entry name" value="LysR family transcriptional regulator"/>
    <property type="match status" value="1"/>
</dbReference>
<evidence type="ECO:0000313" key="6">
    <source>
        <dbReference type="EMBL" id="TFW21263.1"/>
    </source>
</evidence>
<accession>A0A4Y9SJQ1</accession>
<dbReference type="PROSITE" id="PS50931">
    <property type="entry name" value="HTH_LYSR"/>
    <property type="match status" value="1"/>
</dbReference>
<feature type="domain" description="HTH lysR-type" evidence="5">
    <location>
        <begin position="1"/>
        <end position="60"/>
    </location>
</feature>
<protein>
    <submittedName>
        <fullName evidence="6">LysR family transcriptional regulator</fullName>
    </submittedName>
</protein>
<name>A0A4Y9SJQ1_9BURK</name>
<dbReference type="EMBL" id="SPVF01000122">
    <property type="protein sequence ID" value="TFW21263.1"/>
    <property type="molecule type" value="Genomic_DNA"/>
</dbReference>
<sequence length="297" mass="32335">MSYSTADLQLFALVADTGNLSQAARELDLIPATASAALKRLEGQLGARLFERSTRHMRLTPQGEVFLDYCRDALTLLEQGAALLGQSAGKVQGKLRVSAPADWGRNVLAPMSDAFLKQYPGVTLILSCSDRSADLFRDPVDLAFRYGELEDASHVSQRVARNRRAVVASPAYLRKHGTPAAPQDLARHNCLVHSLSQGTSNTWRFTHGRKAIEVKVHGNRVSDDGGVVREWAVAGEGIAYKSLLDVAADLKAKRLVVLFPELQGQDWPLHALYPHRSSLSPAARALLAYVMDKVSAG</sequence>
<dbReference type="PANTHER" id="PTHR30537:SF21">
    <property type="entry name" value="HTH-TYPE TRANSCRIPTIONAL REGULATOR SINR-RELATED"/>
    <property type="match status" value="1"/>
</dbReference>
<dbReference type="GO" id="GO:0043565">
    <property type="term" value="F:sequence-specific DNA binding"/>
    <property type="evidence" value="ECO:0007669"/>
    <property type="project" value="TreeGrafter"/>
</dbReference>
<dbReference type="Proteomes" id="UP000298438">
    <property type="component" value="Unassembled WGS sequence"/>
</dbReference>
<keyword evidence="2" id="KW-0805">Transcription regulation</keyword>
<organism evidence="6 7">
    <name type="scientific">Zemynaea arenosa</name>
    <dbReference type="NCBI Taxonomy" id="2561931"/>
    <lineage>
        <taxon>Bacteria</taxon>
        <taxon>Pseudomonadati</taxon>
        <taxon>Pseudomonadota</taxon>
        <taxon>Betaproteobacteria</taxon>
        <taxon>Burkholderiales</taxon>
        <taxon>Oxalobacteraceae</taxon>
        <taxon>Telluria group</taxon>
        <taxon>Zemynaea</taxon>
    </lineage>
</organism>
<keyword evidence="4" id="KW-0804">Transcription</keyword>
<dbReference type="InterPro" id="IPR058163">
    <property type="entry name" value="LysR-type_TF_proteobact-type"/>
</dbReference>
<dbReference type="FunFam" id="3.40.190.290:FF:000001">
    <property type="entry name" value="Transcriptional regulator, LysR family"/>
    <property type="match status" value="1"/>
</dbReference>